<keyword evidence="8" id="KW-1185">Reference proteome</keyword>
<dbReference type="PANTHER" id="PTHR30055:SF234">
    <property type="entry name" value="HTH-TYPE TRANSCRIPTIONAL REGULATOR BETI"/>
    <property type="match status" value="1"/>
</dbReference>
<dbReference type="InterPro" id="IPR009057">
    <property type="entry name" value="Homeodomain-like_sf"/>
</dbReference>
<proteinExistence type="predicted"/>
<dbReference type="InterPro" id="IPR050109">
    <property type="entry name" value="HTH-type_TetR-like_transc_reg"/>
</dbReference>
<organism evidence="7 9">
    <name type="scientific">Rhodococcus opacus</name>
    <name type="common">Nocardia opaca</name>
    <dbReference type="NCBI Taxonomy" id="37919"/>
    <lineage>
        <taxon>Bacteria</taxon>
        <taxon>Bacillati</taxon>
        <taxon>Actinomycetota</taxon>
        <taxon>Actinomycetes</taxon>
        <taxon>Mycobacteriales</taxon>
        <taxon>Nocardiaceae</taxon>
        <taxon>Rhodococcus</taxon>
    </lineage>
</organism>
<evidence type="ECO:0000313" key="6">
    <source>
        <dbReference type="EMBL" id="MCZ4586257.1"/>
    </source>
</evidence>
<keyword evidence="1" id="KW-0805">Transcription regulation</keyword>
<protein>
    <submittedName>
        <fullName evidence="7">TetR/AcrR family transcriptional regulator</fullName>
    </submittedName>
</protein>
<evidence type="ECO:0000256" key="1">
    <source>
        <dbReference type="ARBA" id="ARBA00023015"/>
    </source>
</evidence>
<keyword evidence="2 4" id="KW-0238">DNA-binding</keyword>
<dbReference type="Gene3D" id="1.10.357.10">
    <property type="entry name" value="Tetracycline Repressor, domain 2"/>
    <property type="match status" value="1"/>
</dbReference>
<dbReference type="SUPFAM" id="SSF46689">
    <property type="entry name" value="Homeodomain-like"/>
    <property type="match status" value="1"/>
</dbReference>
<dbReference type="PANTHER" id="PTHR30055">
    <property type="entry name" value="HTH-TYPE TRANSCRIPTIONAL REGULATOR RUTR"/>
    <property type="match status" value="1"/>
</dbReference>
<dbReference type="RefSeq" id="WP_162276224.1">
    <property type="nucleotide sequence ID" value="NZ_CAJUXZ010000001.1"/>
</dbReference>
<dbReference type="InterPro" id="IPR001647">
    <property type="entry name" value="HTH_TetR"/>
</dbReference>
<feature type="DNA-binding region" description="H-T-H motif" evidence="4">
    <location>
        <begin position="45"/>
        <end position="64"/>
    </location>
</feature>
<dbReference type="Pfam" id="PF00440">
    <property type="entry name" value="TetR_N"/>
    <property type="match status" value="1"/>
</dbReference>
<evidence type="ECO:0000256" key="4">
    <source>
        <dbReference type="PROSITE-ProRule" id="PRU00335"/>
    </source>
</evidence>
<dbReference type="GO" id="GO:0003700">
    <property type="term" value="F:DNA-binding transcription factor activity"/>
    <property type="evidence" value="ECO:0007669"/>
    <property type="project" value="TreeGrafter"/>
</dbReference>
<dbReference type="EMBL" id="JAPWIS010000011">
    <property type="protein sequence ID" value="MCZ4586257.1"/>
    <property type="molecule type" value="Genomic_DNA"/>
</dbReference>
<evidence type="ECO:0000256" key="2">
    <source>
        <dbReference type="ARBA" id="ARBA00023125"/>
    </source>
</evidence>
<dbReference type="GO" id="GO:0000976">
    <property type="term" value="F:transcription cis-regulatory region binding"/>
    <property type="evidence" value="ECO:0007669"/>
    <property type="project" value="TreeGrafter"/>
</dbReference>
<dbReference type="PROSITE" id="PS50977">
    <property type="entry name" value="HTH_TETR_2"/>
    <property type="match status" value="1"/>
</dbReference>
<accession>A0AAX3Y982</accession>
<dbReference type="AlphaFoldDB" id="A0AAX3Y982"/>
<dbReference type="Proteomes" id="UP001231166">
    <property type="component" value="Chromosome"/>
</dbReference>
<name>A0AAX3Y982_RHOOP</name>
<gene>
    <name evidence="6" type="ORF">O4328_21645</name>
    <name evidence="7" type="ORF">Q5707_22590</name>
</gene>
<sequence>MSATTPTGKDPVRSSLREVQKDLTRERLTEAALTAFREQGYDLATADYIAKLAGASRATFYLHFKGKAELVLELLDRLEPTVVAAYRDLDELRHAPRSKIHKWVVRETARWGADSGRFEALDRAAAVERKVQERWFLCLERSADAMTGYLSEFPSGTSRRRARQNVLMQMITMERGMFLSSVRGLPLDSKLLLESLTDQWSSVLGSAGNPSTR</sequence>
<feature type="domain" description="HTH tetR-type" evidence="5">
    <location>
        <begin position="22"/>
        <end position="82"/>
    </location>
</feature>
<dbReference type="EMBL" id="CP130953">
    <property type="protein sequence ID" value="WLF44719.1"/>
    <property type="molecule type" value="Genomic_DNA"/>
</dbReference>
<keyword evidence="3" id="KW-0804">Transcription</keyword>
<reference evidence="6" key="1">
    <citation type="submission" date="2022-12" db="EMBL/GenBank/DDBJ databases">
        <authorList>
            <person name="Krivoruchko A.V."/>
            <person name="Elkin A."/>
        </authorList>
    </citation>
    <scope>NUCLEOTIDE SEQUENCE</scope>
    <source>
        <strain evidence="6">IEGM 249</strain>
    </source>
</reference>
<evidence type="ECO:0000256" key="3">
    <source>
        <dbReference type="ARBA" id="ARBA00023163"/>
    </source>
</evidence>
<reference evidence="7" key="2">
    <citation type="submission" date="2023-07" db="EMBL/GenBank/DDBJ databases">
        <title>Genomic analysis of Rhodococcus opacus VOC-14 with glycol ethers degradation activity.</title>
        <authorList>
            <person name="Narkevich D.A."/>
            <person name="Hlushen A.M."/>
            <person name="Akhremchuk A.E."/>
            <person name="Sikolenko M.A."/>
            <person name="Valentovich L.N."/>
        </authorList>
    </citation>
    <scope>NUCLEOTIDE SEQUENCE</scope>
    <source>
        <strain evidence="7">VOC-14</strain>
    </source>
</reference>
<evidence type="ECO:0000259" key="5">
    <source>
        <dbReference type="PROSITE" id="PS50977"/>
    </source>
</evidence>
<evidence type="ECO:0000313" key="8">
    <source>
        <dbReference type="Proteomes" id="UP001066327"/>
    </source>
</evidence>
<dbReference type="PROSITE" id="PS01081">
    <property type="entry name" value="HTH_TETR_1"/>
    <property type="match status" value="1"/>
</dbReference>
<dbReference type="InterPro" id="IPR023772">
    <property type="entry name" value="DNA-bd_HTH_TetR-type_CS"/>
</dbReference>
<dbReference type="Proteomes" id="UP001066327">
    <property type="component" value="Unassembled WGS sequence"/>
</dbReference>
<evidence type="ECO:0000313" key="7">
    <source>
        <dbReference type="EMBL" id="WLF44719.1"/>
    </source>
</evidence>
<dbReference type="PRINTS" id="PR00455">
    <property type="entry name" value="HTHTETR"/>
</dbReference>
<evidence type="ECO:0000313" key="9">
    <source>
        <dbReference type="Proteomes" id="UP001231166"/>
    </source>
</evidence>